<keyword evidence="4" id="KW-1185">Reference proteome</keyword>
<evidence type="ECO:0000256" key="2">
    <source>
        <dbReference type="SAM" id="MobiDB-lite"/>
    </source>
</evidence>
<evidence type="ECO:0000256" key="1">
    <source>
        <dbReference type="SAM" id="Coils"/>
    </source>
</evidence>
<protein>
    <submittedName>
        <fullName evidence="3">4652_t:CDS:1</fullName>
    </submittedName>
</protein>
<organism evidence="3 4">
    <name type="scientific">Diversispora eburnea</name>
    <dbReference type="NCBI Taxonomy" id="1213867"/>
    <lineage>
        <taxon>Eukaryota</taxon>
        <taxon>Fungi</taxon>
        <taxon>Fungi incertae sedis</taxon>
        <taxon>Mucoromycota</taxon>
        <taxon>Glomeromycotina</taxon>
        <taxon>Glomeromycetes</taxon>
        <taxon>Diversisporales</taxon>
        <taxon>Diversisporaceae</taxon>
        <taxon>Diversispora</taxon>
    </lineage>
</organism>
<dbReference type="EMBL" id="CAJVPK010002088">
    <property type="protein sequence ID" value="CAG8605953.1"/>
    <property type="molecule type" value="Genomic_DNA"/>
</dbReference>
<reference evidence="3" key="1">
    <citation type="submission" date="2021-06" db="EMBL/GenBank/DDBJ databases">
        <authorList>
            <person name="Kallberg Y."/>
            <person name="Tangrot J."/>
            <person name="Rosling A."/>
        </authorList>
    </citation>
    <scope>NUCLEOTIDE SEQUENCE</scope>
    <source>
        <strain evidence="3">AZ414A</strain>
    </source>
</reference>
<dbReference type="OrthoDB" id="2394148at2759"/>
<sequence length="285" mass="32784">MEDTQFTIDSLRELNIKLVSDIAELRKENAEIPELRKKFAKVEAENVKLRQAIEENTKRDAKVEELEQKNIELETRLAILEQEKSISTKDILHSPVNSNDTPKQIVPQCDEPEIRDYTTDISISDITDNILNSNDTHEQIVSYNEESNISSHEVTASGNSNTQQKLETSTFPIPAETILLEEKEENEFLDSKYKEQVSKEIMERIREKKLWDQELLSTLETNTPDISHEQSLIQEKCQEISVTKNHEKSSDEISDMSSDKISEQNTELIDSPDKPLTNLIVEQEL</sequence>
<dbReference type="AlphaFoldDB" id="A0A9N9CJI6"/>
<accession>A0A9N9CJI6</accession>
<evidence type="ECO:0000313" key="4">
    <source>
        <dbReference type="Proteomes" id="UP000789706"/>
    </source>
</evidence>
<name>A0A9N9CJI6_9GLOM</name>
<feature type="region of interest" description="Disordered" evidence="2">
    <location>
        <begin position="243"/>
        <end position="285"/>
    </location>
</feature>
<feature type="region of interest" description="Disordered" evidence="2">
    <location>
        <begin position="146"/>
        <end position="166"/>
    </location>
</feature>
<comment type="caution">
    <text evidence="3">The sequence shown here is derived from an EMBL/GenBank/DDBJ whole genome shotgun (WGS) entry which is preliminary data.</text>
</comment>
<evidence type="ECO:0000313" key="3">
    <source>
        <dbReference type="EMBL" id="CAG8605953.1"/>
    </source>
</evidence>
<gene>
    <name evidence="3" type="ORF">DEBURN_LOCUS9748</name>
</gene>
<feature type="compositionally biased region" description="Basic and acidic residues" evidence="2">
    <location>
        <begin position="244"/>
        <end position="262"/>
    </location>
</feature>
<feature type="coiled-coil region" evidence="1">
    <location>
        <begin position="8"/>
        <end position="83"/>
    </location>
</feature>
<keyword evidence="1" id="KW-0175">Coiled coil</keyword>
<dbReference type="Proteomes" id="UP000789706">
    <property type="component" value="Unassembled WGS sequence"/>
</dbReference>
<proteinExistence type="predicted"/>